<dbReference type="PANTHER" id="PTHR10593">
    <property type="entry name" value="SERINE/THREONINE-PROTEIN KINASE RIO"/>
    <property type="match status" value="1"/>
</dbReference>
<name>A0AAV1XKZ0_LUPLU</name>
<dbReference type="InterPro" id="IPR055186">
    <property type="entry name" value="C2H2-2nd_BIRD-IDD"/>
</dbReference>
<dbReference type="AlphaFoldDB" id="A0AAV1XKZ0"/>
<feature type="region of interest" description="Disordered" evidence="10">
    <location>
        <begin position="194"/>
        <end position="226"/>
    </location>
</feature>
<dbReference type="InterPro" id="IPR036236">
    <property type="entry name" value="Znf_C2H2_sf"/>
</dbReference>
<feature type="compositionally biased region" description="Low complexity" evidence="10">
    <location>
        <begin position="1"/>
        <end position="17"/>
    </location>
</feature>
<feature type="region of interest" description="Disordered" evidence="10">
    <location>
        <begin position="1"/>
        <end position="45"/>
    </location>
</feature>
<evidence type="ECO:0000256" key="1">
    <source>
        <dbReference type="ARBA" id="ARBA00022723"/>
    </source>
</evidence>
<feature type="coiled-coil region" evidence="9">
    <location>
        <begin position="363"/>
        <end position="397"/>
    </location>
</feature>
<evidence type="ECO:0000256" key="6">
    <source>
        <dbReference type="ARBA" id="ARBA00023125"/>
    </source>
</evidence>
<feature type="region of interest" description="Disordered" evidence="10">
    <location>
        <begin position="300"/>
        <end position="346"/>
    </location>
</feature>
<dbReference type="Pfam" id="PF22996">
    <property type="entry name" value="C2H2-2nd_BIRD-IDD"/>
    <property type="match status" value="1"/>
</dbReference>
<keyword evidence="5" id="KW-0805">Transcription regulation</keyword>
<protein>
    <recommendedName>
        <fullName evidence="11">C2H2-type domain-containing protein</fullName>
    </recommendedName>
</protein>
<comment type="caution">
    <text evidence="12">The sequence shown here is derived from an EMBL/GenBank/DDBJ whole genome shotgun (WGS) entry which is preliminary data.</text>
</comment>
<dbReference type="SUPFAM" id="SSF57667">
    <property type="entry name" value="beta-beta-alpha zinc fingers"/>
    <property type="match status" value="1"/>
</dbReference>
<gene>
    <name evidence="12" type="ORF">LLUT_LOCUS23353</name>
</gene>
<evidence type="ECO:0000256" key="9">
    <source>
        <dbReference type="SAM" id="Coils"/>
    </source>
</evidence>
<dbReference type="Gene3D" id="3.30.160.60">
    <property type="entry name" value="Classic Zinc Finger"/>
    <property type="match status" value="1"/>
</dbReference>
<dbReference type="Pfam" id="PF22995">
    <property type="entry name" value="C2CH-3rd_BIRD-IDD"/>
    <property type="match status" value="1"/>
</dbReference>
<dbReference type="Pfam" id="PF22992">
    <property type="entry name" value="C2CH-4th_BIRD-IDD"/>
    <property type="match status" value="1"/>
</dbReference>
<evidence type="ECO:0000313" key="12">
    <source>
        <dbReference type="EMBL" id="CAL0322293.1"/>
    </source>
</evidence>
<keyword evidence="13" id="KW-1185">Reference proteome</keyword>
<dbReference type="GO" id="GO:0003700">
    <property type="term" value="F:DNA-binding transcription factor activity"/>
    <property type="evidence" value="ECO:0007669"/>
    <property type="project" value="TreeGrafter"/>
</dbReference>
<evidence type="ECO:0000256" key="8">
    <source>
        <dbReference type="PROSITE-ProRule" id="PRU00042"/>
    </source>
</evidence>
<dbReference type="PROSITE" id="PS00028">
    <property type="entry name" value="ZINC_FINGER_C2H2_1"/>
    <property type="match status" value="1"/>
</dbReference>
<dbReference type="GO" id="GO:0008270">
    <property type="term" value="F:zinc ion binding"/>
    <property type="evidence" value="ECO:0007669"/>
    <property type="project" value="UniProtKB-KW"/>
</dbReference>
<dbReference type="InterPro" id="IPR055185">
    <property type="entry name" value="C2CH-4th_BIRD-IDD"/>
</dbReference>
<dbReference type="SMART" id="SM00355">
    <property type="entry name" value="ZnF_C2H2"/>
    <property type="match status" value="3"/>
</dbReference>
<keyword evidence="6" id="KW-0238">DNA-binding</keyword>
<proteinExistence type="predicted"/>
<dbReference type="InterPro" id="IPR055187">
    <property type="entry name" value="C2CH-3rd_BIRD-IDD"/>
</dbReference>
<keyword evidence="2" id="KW-0677">Repeat</keyword>
<keyword evidence="9" id="KW-0175">Coiled coil</keyword>
<sequence length="475" mass="53396">MFANNLSPSSLPTSDPSFTCAENGNSINKRKRRPAGTPDPDAEVVSLSPKTLLESDRYVCEICNQGFQRDQNLQMHRRRHKVPWKLLKRETPVVKKKVFVCPEPTCLHHDPCHALGDLVGIKKHFRRKHSNHKQWVCERCSKGYAVQSDYKAHLKTCGTRGHSCDCGRVFSRVESFIEHQDACNMGKLRTELHHQQLQQQQQQPPPVCLSRTASSPSPSSETNFSTCPNWPQGLVAIPRSIKESTLFNMNPTIAATAEASISMKNNKLHPNLDLQLSTNTNTKTSNTYTIDVVAASLSPNKREDHHHYQKHSTQLQLSIGSSDNNEKNGQSNRNNNNSSPKESSSTCIEKQGMALFRVAMAEKVYAEEARKQAKKQIELAEQDLTNAKRIRQQARVELDKAYALKEHAMKHINSTMLQITCHACKQKFQARNTSTILDHENNNSLVLSYVSSAITIEGGEVENNNGIHHHGKSNN</sequence>
<dbReference type="InterPro" id="IPR013087">
    <property type="entry name" value="Znf_C2H2_type"/>
</dbReference>
<evidence type="ECO:0000256" key="5">
    <source>
        <dbReference type="ARBA" id="ARBA00023015"/>
    </source>
</evidence>
<dbReference type="GO" id="GO:0005634">
    <property type="term" value="C:nucleus"/>
    <property type="evidence" value="ECO:0007669"/>
    <property type="project" value="TreeGrafter"/>
</dbReference>
<reference evidence="12 13" key="1">
    <citation type="submission" date="2024-03" db="EMBL/GenBank/DDBJ databases">
        <authorList>
            <person name="Martinez-Hernandez J."/>
        </authorList>
    </citation>
    <scope>NUCLEOTIDE SEQUENCE [LARGE SCALE GENOMIC DNA]</scope>
</reference>
<evidence type="ECO:0000256" key="10">
    <source>
        <dbReference type="SAM" id="MobiDB-lite"/>
    </source>
</evidence>
<organism evidence="12 13">
    <name type="scientific">Lupinus luteus</name>
    <name type="common">European yellow lupine</name>
    <dbReference type="NCBI Taxonomy" id="3873"/>
    <lineage>
        <taxon>Eukaryota</taxon>
        <taxon>Viridiplantae</taxon>
        <taxon>Streptophyta</taxon>
        <taxon>Embryophyta</taxon>
        <taxon>Tracheophyta</taxon>
        <taxon>Spermatophyta</taxon>
        <taxon>Magnoliopsida</taxon>
        <taxon>eudicotyledons</taxon>
        <taxon>Gunneridae</taxon>
        <taxon>Pentapetalae</taxon>
        <taxon>rosids</taxon>
        <taxon>fabids</taxon>
        <taxon>Fabales</taxon>
        <taxon>Fabaceae</taxon>
        <taxon>Papilionoideae</taxon>
        <taxon>50 kb inversion clade</taxon>
        <taxon>genistoids sensu lato</taxon>
        <taxon>core genistoids</taxon>
        <taxon>Genisteae</taxon>
        <taxon>Lupinus</taxon>
    </lineage>
</organism>
<evidence type="ECO:0000256" key="2">
    <source>
        <dbReference type="ARBA" id="ARBA00022737"/>
    </source>
</evidence>
<dbReference type="EMBL" id="CAXHTB010000016">
    <property type="protein sequence ID" value="CAL0322293.1"/>
    <property type="molecule type" value="Genomic_DNA"/>
</dbReference>
<dbReference type="FunFam" id="3.30.160.60:FF:000554">
    <property type="entry name" value="protein indeterminate-domain 12-like"/>
    <property type="match status" value="1"/>
</dbReference>
<dbReference type="Proteomes" id="UP001497480">
    <property type="component" value="Unassembled WGS sequence"/>
</dbReference>
<dbReference type="GO" id="GO:0003677">
    <property type="term" value="F:DNA binding"/>
    <property type="evidence" value="ECO:0007669"/>
    <property type="project" value="UniProtKB-KW"/>
</dbReference>
<evidence type="ECO:0000313" key="13">
    <source>
        <dbReference type="Proteomes" id="UP001497480"/>
    </source>
</evidence>
<dbReference type="InterPro" id="IPR031140">
    <property type="entry name" value="IDD1-16"/>
</dbReference>
<feature type="compositionally biased region" description="Low complexity" evidence="10">
    <location>
        <begin position="327"/>
        <end position="345"/>
    </location>
</feature>
<dbReference type="PROSITE" id="PS50157">
    <property type="entry name" value="ZINC_FINGER_C2H2_2"/>
    <property type="match status" value="1"/>
</dbReference>
<feature type="compositionally biased region" description="Polar residues" evidence="10">
    <location>
        <begin position="311"/>
        <end position="323"/>
    </location>
</feature>
<dbReference type="Pfam" id="PF12874">
    <property type="entry name" value="zf-met"/>
    <property type="match status" value="1"/>
</dbReference>
<keyword evidence="3 8" id="KW-0863">Zinc-finger</keyword>
<dbReference type="PANTHER" id="PTHR10593:SF221">
    <property type="entry name" value="PROTEIN INDETERMINATE-DOMAIN 14"/>
    <property type="match status" value="1"/>
</dbReference>
<evidence type="ECO:0000256" key="7">
    <source>
        <dbReference type="ARBA" id="ARBA00023163"/>
    </source>
</evidence>
<keyword evidence="7" id="KW-0804">Transcription</keyword>
<evidence type="ECO:0000256" key="3">
    <source>
        <dbReference type="ARBA" id="ARBA00022771"/>
    </source>
</evidence>
<evidence type="ECO:0000259" key="11">
    <source>
        <dbReference type="PROSITE" id="PS50157"/>
    </source>
</evidence>
<keyword evidence="4" id="KW-0862">Zinc</keyword>
<accession>A0AAV1XKZ0</accession>
<feature type="domain" description="C2H2-type" evidence="11">
    <location>
        <begin position="58"/>
        <end position="80"/>
    </location>
</feature>
<keyword evidence="1" id="KW-0479">Metal-binding</keyword>
<evidence type="ECO:0000256" key="4">
    <source>
        <dbReference type="ARBA" id="ARBA00022833"/>
    </source>
</evidence>